<dbReference type="Pfam" id="PF12937">
    <property type="entry name" value="F-box-like"/>
    <property type="match status" value="1"/>
</dbReference>
<organism evidence="2">
    <name type="scientific">Glycine soja</name>
    <name type="common">Wild soybean</name>
    <dbReference type="NCBI Taxonomy" id="3848"/>
    <lineage>
        <taxon>Eukaryota</taxon>
        <taxon>Viridiplantae</taxon>
        <taxon>Streptophyta</taxon>
        <taxon>Embryophyta</taxon>
        <taxon>Tracheophyta</taxon>
        <taxon>Spermatophyta</taxon>
        <taxon>Magnoliopsida</taxon>
        <taxon>eudicotyledons</taxon>
        <taxon>Gunneridae</taxon>
        <taxon>Pentapetalae</taxon>
        <taxon>rosids</taxon>
        <taxon>fabids</taxon>
        <taxon>Fabales</taxon>
        <taxon>Fabaceae</taxon>
        <taxon>Papilionoideae</taxon>
        <taxon>50 kb inversion clade</taxon>
        <taxon>NPAAA clade</taxon>
        <taxon>indigoferoid/millettioid clade</taxon>
        <taxon>Phaseoleae</taxon>
        <taxon>Glycine</taxon>
        <taxon>Glycine subgen. Soja</taxon>
    </lineage>
</organism>
<name>A0A0B2RAH1_GLYSO</name>
<evidence type="ECO:0000313" key="2">
    <source>
        <dbReference type="EMBL" id="KHN31531.1"/>
    </source>
</evidence>
<reference evidence="2" key="1">
    <citation type="submission" date="2014-07" db="EMBL/GenBank/DDBJ databases">
        <title>Identification of a novel salt tolerance gene in wild soybean by whole-genome sequencing.</title>
        <authorList>
            <person name="Lam H.-M."/>
            <person name="Qi X."/>
            <person name="Li M.-W."/>
            <person name="Liu X."/>
            <person name="Xie M."/>
            <person name="Ni M."/>
            <person name="Xu X."/>
        </authorList>
    </citation>
    <scope>NUCLEOTIDE SEQUENCE [LARGE SCALE GENOMIC DNA]</scope>
    <source>
        <tissue evidence="2">Root</tissue>
    </source>
</reference>
<feature type="domain" description="F-box" evidence="1">
    <location>
        <begin position="17"/>
        <end position="57"/>
    </location>
</feature>
<dbReference type="PANTHER" id="PTHR39741:SF2">
    <property type="entry name" value="F-BOX DOMAIN-CONTAINING PROTEIN"/>
    <property type="match status" value="1"/>
</dbReference>
<evidence type="ECO:0000259" key="1">
    <source>
        <dbReference type="Pfam" id="PF12937"/>
    </source>
</evidence>
<gene>
    <name evidence="2" type="ORF">glysoja_029666</name>
</gene>
<dbReference type="AlphaFoldDB" id="A0A0B2RAH1"/>
<dbReference type="EMBL" id="KN651037">
    <property type="protein sequence ID" value="KHN31531.1"/>
    <property type="molecule type" value="Genomic_DNA"/>
</dbReference>
<dbReference type="InterPro" id="IPR036047">
    <property type="entry name" value="F-box-like_dom_sf"/>
</dbReference>
<dbReference type="SUPFAM" id="SSF81383">
    <property type="entry name" value="F-box domain"/>
    <property type="match status" value="1"/>
</dbReference>
<proteinExistence type="predicted"/>
<sequence>MSEVRNKVDFIQLLGPDMSIKILTHLDDPCDLIRVSSVSSSWHRFVIEHGLCKQLCLKMFPEISGVAHIIELDNIIEPLSNTLGSYVSWESHKRNHRVYAFLASGLSPMRKNCISKAISASSTDNYPEESILHTLEPGDRTEYRASYWSSKGESDPSVPETLVYELASKLCLVTEIYVHPFQAYFQHGFPIYSAKAVRFRMGHSKHPMELESPVDNMAANHVLGNNQFIWTYTSPEFPMLQIAKRSCLHPLGPESCDLRHTSGIIQMENLCQEQDQKKNSVQKGSRATMCSTINKPSSHRGYTQQSSELGSCHIRNLAEGKRVDVFSVAYHLVSCLGQCEGYGYYSTIRSWFPNFTIVDKVEENRLQKFKLPEPVLCIGGVLLVELLGRVQKQEMDELFYICISHVQVMGRLLFPEFDVKIHHRSGKCTLKYCPQTDCYMSSPTSSPRSNSSNPSRLRTITSSIMQRGVRRWEQFLLGALLGTGPVVVDNEDQ</sequence>
<accession>A0A0B2RAH1</accession>
<dbReference type="Gene3D" id="1.20.1280.50">
    <property type="match status" value="1"/>
</dbReference>
<dbReference type="InterPro" id="IPR001810">
    <property type="entry name" value="F-box_dom"/>
</dbReference>
<dbReference type="InterPro" id="IPR055336">
    <property type="entry name" value="At4g00755-like"/>
</dbReference>
<dbReference type="Proteomes" id="UP000053555">
    <property type="component" value="Unassembled WGS sequence"/>
</dbReference>
<dbReference type="PANTHER" id="PTHR39741">
    <property type="entry name" value="F-BOX DOMAIN CONTAINING PROTEIN, EXPRESSED"/>
    <property type="match status" value="1"/>
</dbReference>
<protein>
    <submittedName>
        <fullName evidence="2">F-box protein</fullName>
    </submittedName>
</protein>